<keyword evidence="9" id="KW-1185">Reference proteome</keyword>
<keyword evidence="3" id="KW-0731">Sigma factor</keyword>
<keyword evidence="2" id="KW-0805">Transcription regulation</keyword>
<reference evidence="8" key="2">
    <citation type="submission" date="2020-09" db="EMBL/GenBank/DDBJ databases">
        <authorList>
            <person name="Sun Q."/>
            <person name="Zhou Y."/>
        </authorList>
    </citation>
    <scope>NUCLEOTIDE SEQUENCE</scope>
    <source>
        <strain evidence="8">CGMCC 4.7308</strain>
    </source>
</reference>
<accession>A0A917SNI3</accession>
<gene>
    <name evidence="8" type="ORF">GCM10011594_08650</name>
</gene>
<dbReference type="PANTHER" id="PTHR43133">
    <property type="entry name" value="RNA POLYMERASE ECF-TYPE SIGMA FACTO"/>
    <property type="match status" value="1"/>
</dbReference>
<dbReference type="InterPro" id="IPR013325">
    <property type="entry name" value="RNA_pol_sigma_r2"/>
</dbReference>
<dbReference type="PANTHER" id="PTHR43133:SF8">
    <property type="entry name" value="RNA POLYMERASE SIGMA FACTOR HI_1459-RELATED"/>
    <property type="match status" value="1"/>
</dbReference>
<dbReference type="GO" id="GO:0016987">
    <property type="term" value="F:sigma factor activity"/>
    <property type="evidence" value="ECO:0007669"/>
    <property type="project" value="UniProtKB-KW"/>
</dbReference>
<evidence type="ECO:0000256" key="3">
    <source>
        <dbReference type="ARBA" id="ARBA00023082"/>
    </source>
</evidence>
<evidence type="ECO:0000313" key="9">
    <source>
        <dbReference type="Proteomes" id="UP000655208"/>
    </source>
</evidence>
<evidence type="ECO:0000256" key="4">
    <source>
        <dbReference type="ARBA" id="ARBA00023125"/>
    </source>
</evidence>
<dbReference type="Pfam" id="PF04542">
    <property type="entry name" value="Sigma70_r2"/>
    <property type="match status" value="1"/>
</dbReference>
<feature type="region of interest" description="Disordered" evidence="6">
    <location>
        <begin position="1"/>
        <end position="59"/>
    </location>
</feature>
<dbReference type="Proteomes" id="UP000655208">
    <property type="component" value="Unassembled WGS sequence"/>
</dbReference>
<dbReference type="SUPFAM" id="SSF88659">
    <property type="entry name" value="Sigma3 and sigma4 domains of RNA polymerase sigma factors"/>
    <property type="match status" value="1"/>
</dbReference>
<dbReference type="AlphaFoldDB" id="A0A917SNI3"/>
<evidence type="ECO:0000259" key="7">
    <source>
        <dbReference type="Pfam" id="PF04542"/>
    </source>
</evidence>
<dbReference type="InterPro" id="IPR039425">
    <property type="entry name" value="RNA_pol_sigma-70-like"/>
</dbReference>
<dbReference type="SUPFAM" id="SSF88946">
    <property type="entry name" value="Sigma2 domain of RNA polymerase sigma factors"/>
    <property type="match status" value="1"/>
</dbReference>
<organism evidence="8 9">
    <name type="scientific">Nakamurella endophytica</name>
    <dbReference type="NCBI Taxonomy" id="1748367"/>
    <lineage>
        <taxon>Bacteria</taxon>
        <taxon>Bacillati</taxon>
        <taxon>Actinomycetota</taxon>
        <taxon>Actinomycetes</taxon>
        <taxon>Nakamurellales</taxon>
        <taxon>Nakamurellaceae</taxon>
        <taxon>Nakamurella</taxon>
    </lineage>
</organism>
<keyword evidence="4" id="KW-0238">DNA-binding</keyword>
<proteinExistence type="inferred from homology"/>
<name>A0A917SNI3_9ACTN</name>
<dbReference type="Gene3D" id="1.10.10.10">
    <property type="entry name" value="Winged helix-like DNA-binding domain superfamily/Winged helix DNA-binding domain"/>
    <property type="match status" value="1"/>
</dbReference>
<protein>
    <recommendedName>
        <fullName evidence="7">RNA polymerase sigma-70 region 2 domain-containing protein</fullName>
    </recommendedName>
</protein>
<dbReference type="InterPro" id="IPR014284">
    <property type="entry name" value="RNA_pol_sigma-70_dom"/>
</dbReference>
<dbReference type="NCBIfam" id="TIGR02937">
    <property type="entry name" value="sigma70-ECF"/>
    <property type="match status" value="1"/>
</dbReference>
<dbReference type="Gene3D" id="1.10.1740.10">
    <property type="match status" value="1"/>
</dbReference>
<sequence>MTVPPTLDPAGPAAAPGPAGETDRPGAAGPAPTDASGQPGSDHARSATGTPVPAQRRSGDVGDLVVQAAAAFTDYRNGVAGGIDRLVRLVSPLLWHTARQCGLSPAEAEDSVQQAFVALVRRGATISDPLAVVRWLTVTLRRQAWRDRAVSAQRTAAEPTDLDLPREPSAEASAVLTDEQRRLWEHVGQLSERCRQLLAVIAFAPRPDYAAIARSTGMPIGSIGPTRGRCLDKLRARLQGEEWR</sequence>
<dbReference type="InterPro" id="IPR036388">
    <property type="entry name" value="WH-like_DNA-bd_sf"/>
</dbReference>
<evidence type="ECO:0000256" key="6">
    <source>
        <dbReference type="SAM" id="MobiDB-lite"/>
    </source>
</evidence>
<dbReference type="EMBL" id="BMNA01000002">
    <property type="protein sequence ID" value="GGL91232.1"/>
    <property type="molecule type" value="Genomic_DNA"/>
</dbReference>
<dbReference type="RefSeq" id="WP_229673833.1">
    <property type="nucleotide sequence ID" value="NZ_BMNA01000002.1"/>
</dbReference>
<evidence type="ECO:0000256" key="5">
    <source>
        <dbReference type="ARBA" id="ARBA00023163"/>
    </source>
</evidence>
<comment type="similarity">
    <text evidence="1">Belongs to the sigma-70 factor family. ECF subfamily.</text>
</comment>
<feature type="compositionally biased region" description="Low complexity" evidence="6">
    <location>
        <begin position="9"/>
        <end position="20"/>
    </location>
</feature>
<evidence type="ECO:0000313" key="8">
    <source>
        <dbReference type="EMBL" id="GGL91232.1"/>
    </source>
</evidence>
<dbReference type="GO" id="GO:0006352">
    <property type="term" value="P:DNA-templated transcription initiation"/>
    <property type="evidence" value="ECO:0007669"/>
    <property type="project" value="InterPro"/>
</dbReference>
<keyword evidence="5" id="KW-0804">Transcription</keyword>
<comment type="caution">
    <text evidence="8">The sequence shown here is derived from an EMBL/GenBank/DDBJ whole genome shotgun (WGS) entry which is preliminary data.</text>
</comment>
<reference evidence="8" key="1">
    <citation type="journal article" date="2014" name="Int. J. Syst. Evol. Microbiol.">
        <title>Complete genome sequence of Corynebacterium casei LMG S-19264T (=DSM 44701T), isolated from a smear-ripened cheese.</title>
        <authorList>
            <consortium name="US DOE Joint Genome Institute (JGI-PGF)"/>
            <person name="Walter F."/>
            <person name="Albersmeier A."/>
            <person name="Kalinowski J."/>
            <person name="Ruckert C."/>
        </authorList>
    </citation>
    <scope>NUCLEOTIDE SEQUENCE</scope>
    <source>
        <strain evidence="8">CGMCC 4.7308</strain>
    </source>
</reference>
<dbReference type="InterPro" id="IPR007627">
    <property type="entry name" value="RNA_pol_sigma70_r2"/>
</dbReference>
<feature type="domain" description="RNA polymerase sigma-70 region 2" evidence="7">
    <location>
        <begin position="86"/>
        <end position="144"/>
    </location>
</feature>
<evidence type="ECO:0000256" key="2">
    <source>
        <dbReference type="ARBA" id="ARBA00023015"/>
    </source>
</evidence>
<evidence type="ECO:0000256" key="1">
    <source>
        <dbReference type="ARBA" id="ARBA00010641"/>
    </source>
</evidence>
<dbReference type="InterPro" id="IPR013324">
    <property type="entry name" value="RNA_pol_sigma_r3/r4-like"/>
</dbReference>
<dbReference type="GO" id="GO:0003677">
    <property type="term" value="F:DNA binding"/>
    <property type="evidence" value="ECO:0007669"/>
    <property type="project" value="UniProtKB-KW"/>
</dbReference>